<dbReference type="EMBL" id="LDQC01000026">
    <property type="protein sequence ID" value="KTR08827.1"/>
    <property type="molecule type" value="Genomic_DNA"/>
</dbReference>
<dbReference type="Proteomes" id="UP000078252">
    <property type="component" value="Unassembled WGS sequence"/>
</dbReference>
<comment type="caution">
    <text evidence="5">The sequence shown here is derived from an EMBL/GenBank/DDBJ whole genome shotgun (WGS) entry which is preliminary data.</text>
</comment>
<sequence length="175" mass="18765">MPDATPWTITTTPFDDPDADRLRRAQRRELDARYGSSDHEPGVPPSGADVPVFLVARDADGTPVACGGLRPLADDVLGPGVVEVKRMYTAPEARGTGVATAVLRALEDEARRLGAPRLVLETGPAQPDAIRFYQREGYEPIPLFGAYVGSDVSVCFGRSLDAVDPDQRENTSSSV</sequence>
<dbReference type="CDD" id="cd04301">
    <property type="entry name" value="NAT_SF"/>
    <property type="match status" value="1"/>
</dbReference>
<evidence type="ECO:0000259" key="4">
    <source>
        <dbReference type="PROSITE" id="PS51186"/>
    </source>
</evidence>
<dbReference type="PANTHER" id="PTHR43877:SF2">
    <property type="entry name" value="AMINOALKYLPHOSPHONATE N-ACETYLTRANSFERASE-RELATED"/>
    <property type="match status" value="1"/>
</dbReference>
<dbReference type="RefSeq" id="WP_058724984.1">
    <property type="nucleotide sequence ID" value="NZ_LDQC01000026.1"/>
</dbReference>
<dbReference type="PANTHER" id="PTHR43877">
    <property type="entry name" value="AMINOALKYLPHOSPHONATE N-ACETYLTRANSFERASE-RELATED-RELATED"/>
    <property type="match status" value="1"/>
</dbReference>
<dbReference type="InterPro" id="IPR016181">
    <property type="entry name" value="Acyl_CoA_acyltransferase"/>
</dbReference>
<dbReference type="GO" id="GO:0016747">
    <property type="term" value="F:acyltransferase activity, transferring groups other than amino-acyl groups"/>
    <property type="evidence" value="ECO:0007669"/>
    <property type="project" value="InterPro"/>
</dbReference>
<evidence type="ECO:0000256" key="3">
    <source>
        <dbReference type="SAM" id="MobiDB-lite"/>
    </source>
</evidence>
<dbReference type="InterPro" id="IPR050832">
    <property type="entry name" value="Bact_Acetyltransf"/>
</dbReference>
<dbReference type="OrthoDB" id="70840at2"/>
<dbReference type="PROSITE" id="PS51186">
    <property type="entry name" value="GNAT"/>
    <property type="match status" value="1"/>
</dbReference>
<evidence type="ECO:0000256" key="2">
    <source>
        <dbReference type="ARBA" id="ARBA00023315"/>
    </source>
</evidence>
<evidence type="ECO:0000313" key="6">
    <source>
        <dbReference type="Proteomes" id="UP000078252"/>
    </source>
</evidence>
<evidence type="ECO:0000313" key="5">
    <source>
        <dbReference type="EMBL" id="KTR08827.1"/>
    </source>
</evidence>
<feature type="compositionally biased region" description="Basic and acidic residues" evidence="3">
    <location>
        <begin position="19"/>
        <end position="41"/>
    </location>
</feature>
<dbReference type="AlphaFoldDB" id="A0A175RZ27"/>
<name>A0A175RZ27_9MICO</name>
<gene>
    <name evidence="5" type="ORF">NS184_04720</name>
</gene>
<dbReference type="STRING" id="33881.NS184_04720"/>
<dbReference type="SUPFAM" id="SSF55729">
    <property type="entry name" value="Acyl-CoA N-acyltransferases (Nat)"/>
    <property type="match status" value="1"/>
</dbReference>
<dbReference type="Gene3D" id="3.40.630.30">
    <property type="match status" value="1"/>
</dbReference>
<dbReference type="Pfam" id="PF00583">
    <property type="entry name" value="Acetyltransf_1"/>
    <property type="match status" value="1"/>
</dbReference>
<reference evidence="5 6" key="1">
    <citation type="journal article" date="2016" name="Front. Microbiol.">
        <title>Genomic Resource of Rice Seed Associated Bacteria.</title>
        <authorList>
            <person name="Midha S."/>
            <person name="Bansal K."/>
            <person name="Sharma S."/>
            <person name="Kumar N."/>
            <person name="Patil P.P."/>
            <person name="Chaudhry V."/>
            <person name="Patil P.B."/>
        </authorList>
    </citation>
    <scope>NUCLEOTIDE SEQUENCE [LARGE SCALE GENOMIC DNA]</scope>
    <source>
        <strain evidence="5 6">NS184</strain>
    </source>
</reference>
<protein>
    <submittedName>
        <fullName evidence="5">GCN5 family acetyltransferase</fullName>
    </submittedName>
</protein>
<dbReference type="InterPro" id="IPR000182">
    <property type="entry name" value="GNAT_dom"/>
</dbReference>
<organism evidence="5 6">
    <name type="scientific">Curtobacterium luteum</name>
    <dbReference type="NCBI Taxonomy" id="33881"/>
    <lineage>
        <taxon>Bacteria</taxon>
        <taxon>Bacillati</taxon>
        <taxon>Actinomycetota</taxon>
        <taxon>Actinomycetes</taxon>
        <taxon>Micrococcales</taxon>
        <taxon>Microbacteriaceae</taxon>
        <taxon>Curtobacterium</taxon>
    </lineage>
</organism>
<keyword evidence="1 5" id="KW-0808">Transferase</keyword>
<evidence type="ECO:0000256" key="1">
    <source>
        <dbReference type="ARBA" id="ARBA00022679"/>
    </source>
</evidence>
<accession>A0A175RZ27</accession>
<keyword evidence="2" id="KW-0012">Acyltransferase</keyword>
<proteinExistence type="predicted"/>
<feature type="region of interest" description="Disordered" evidence="3">
    <location>
        <begin position="1"/>
        <end position="48"/>
    </location>
</feature>
<feature type="domain" description="N-acetyltransferase" evidence="4">
    <location>
        <begin position="9"/>
        <end position="161"/>
    </location>
</feature>
<dbReference type="PATRIC" id="fig|33881.3.peg.1216"/>